<dbReference type="RefSeq" id="WP_084048150.1">
    <property type="nucleotide sequence ID" value="NZ_FWWU01000009.1"/>
</dbReference>
<gene>
    <name evidence="3" type="ORF">SAMN00790413_00492</name>
</gene>
<dbReference type="InterPro" id="IPR000871">
    <property type="entry name" value="Beta-lactam_class-A"/>
</dbReference>
<dbReference type="EMBL" id="FWWU01000009">
    <property type="protein sequence ID" value="SMB89617.1"/>
    <property type="molecule type" value="Genomic_DNA"/>
</dbReference>
<feature type="compositionally biased region" description="Basic and acidic residues" evidence="1">
    <location>
        <begin position="148"/>
        <end position="162"/>
    </location>
</feature>
<dbReference type="GO" id="GO:0030655">
    <property type="term" value="P:beta-lactam antibiotic catabolic process"/>
    <property type="evidence" value="ECO:0007669"/>
    <property type="project" value="InterPro"/>
</dbReference>
<dbReference type="Pfam" id="PF13354">
    <property type="entry name" value="Beta-lactamase2"/>
    <property type="match status" value="1"/>
</dbReference>
<dbReference type="InterPro" id="IPR045155">
    <property type="entry name" value="Beta-lactam_cat"/>
</dbReference>
<proteinExistence type="predicted"/>
<dbReference type="STRING" id="695939.SAMN00790413_00492"/>
<feature type="region of interest" description="Disordered" evidence="1">
    <location>
        <begin position="142"/>
        <end position="162"/>
    </location>
</feature>
<dbReference type="GO" id="GO:0046677">
    <property type="term" value="P:response to antibiotic"/>
    <property type="evidence" value="ECO:0007669"/>
    <property type="project" value="InterPro"/>
</dbReference>
<keyword evidence="4" id="KW-1185">Reference proteome</keyword>
<reference evidence="3 4" key="1">
    <citation type="submission" date="2017-04" db="EMBL/GenBank/DDBJ databases">
        <authorList>
            <person name="Afonso C.L."/>
            <person name="Miller P.J."/>
            <person name="Scott M.A."/>
            <person name="Spackman E."/>
            <person name="Goraichik I."/>
            <person name="Dimitrov K.M."/>
            <person name="Suarez D.L."/>
            <person name="Swayne D.E."/>
        </authorList>
    </citation>
    <scope>NUCLEOTIDE SEQUENCE [LARGE SCALE GENOMIC DNA]</scope>
    <source>
        <strain evidence="3 4">KR-140</strain>
    </source>
</reference>
<dbReference type="Gene3D" id="3.40.710.10">
    <property type="entry name" value="DD-peptidase/beta-lactamase superfamily"/>
    <property type="match status" value="1"/>
</dbReference>
<sequence length="285" mass="30742">MARVTFDLSAELRSRGYAGTVGVLIQDLAGRELYTLNPERVFPAASTIKVPLLILALQEAQAGRLDLQARVLLRAEDRVPGAGVLHELSPGLALTWGDVLTLMIVVSDNTATNLLIGQLGVDRVNAWLGDRGLAQTRLVGRLQLPPERQNEAQRQGERNRTSARDQVALLGALMRGELLDGAHTEQAQSILSRQQLRDLLGRNVPRDEDGESLYRVASKSGELRGVHHDVGVLFTPHPLVVAVLSEGGLDPREHPDNRDVGVIAGALWPLLSALGGVCEGRSGDI</sequence>
<dbReference type="OrthoDB" id="9775096at2"/>
<protein>
    <submittedName>
        <fullName evidence="3">Beta-lactamase class A</fullName>
    </submittedName>
</protein>
<dbReference type="AlphaFoldDB" id="A0A1W1V818"/>
<dbReference type="PANTHER" id="PTHR35333">
    <property type="entry name" value="BETA-LACTAMASE"/>
    <property type="match status" value="1"/>
</dbReference>
<name>A0A1W1V818_9DEIO</name>
<dbReference type="GO" id="GO:0008800">
    <property type="term" value="F:beta-lactamase activity"/>
    <property type="evidence" value="ECO:0007669"/>
    <property type="project" value="InterPro"/>
</dbReference>
<dbReference type="PANTHER" id="PTHR35333:SF4">
    <property type="entry name" value="SLR0121 PROTEIN"/>
    <property type="match status" value="1"/>
</dbReference>
<feature type="domain" description="Beta-lactamase class A catalytic" evidence="2">
    <location>
        <begin position="22"/>
        <end position="244"/>
    </location>
</feature>
<dbReference type="SUPFAM" id="SSF56601">
    <property type="entry name" value="beta-lactamase/transpeptidase-like"/>
    <property type="match status" value="1"/>
</dbReference>
<dbReference type="InterPro" id="IPR012338">
    <property type="entry name" value="Beta-lactam/transpept-like"/>
</dbReference>
<accession>A0A1W1V818</accession>
<evidence type="ECO:0000313" key="3">
    <source>
        <dbReference type="EMBL" id="SMB89617.1"/>
    </source>
</evidence>
<organism evidence="3 4">
    <name type="scientific">Deinococcus hopiensis KR-140</name>
    <dbReference type="NCBI Taxonomy" id="695939"/>
    <lineage>
        <taxon>Bacteria</taxon>
        <taxon>Thermotogati</taxon>
        <taxon>Deinococcota</taxon>
        <taxon>Deinococci</taxon>
        <taxon>Deinococcales</taxon>
        <taxon>Deinococcaceae</taxon>
        <taxon>Deinococcus</taxon>
    </lineage>
</organism>
<evidence type="ECO:0000259" key="2">
    <source>
        <dbReference type="Pfam" id="PF13354"/>
    </source>
</evidence>
<dbReference type="Proteomes" id="UP000192582">
    <property type="component" value="Unassembled WGS sequence"/>
</dbReference>
<evidence type="ECO:0000256" key="1">
    <source>
        <dbReference type="SAM" id="MobiDB-lite"/>
    </source>
</evidence>
<evidence type="ECO:0000313" key="4">
    <source>
        <dbReference type="Proteomes" id="UP000192582"/>
    </source>
</evidence>